<reference evidence="1 2" key="1">
    <citation type="journal article" date="2015" name="Nature">
        <title>rRNA introns, odd ribosomes, and small enigmatic genomes across a large radiation of phyla.</title>
        <authorList>
            <person name="Brown C.T."/>
            <person name="Hug L.A."/>
            <person name="Thomas B.C."/>
            <person name="Sharon I."/>
            <person name="Castelle C.J."/>
            <person name="Singh A."/>
            <person name="Wilkins M.J."/>
            <person name="Williams K.H."/>
            <person name="Banfield J.F."/>
        </authorList>
    </citation>
    <scope>NUCLEOTIDE SEQUENCE [LARGE SCALE GENOMIC DNA]</scope>
</reference>
<comment type="caution">
    <text evidence="1">The sequence shown here is derived from an EMBL/GenBank/DDBJ whole genome shotgun (WGS) entry which is preliminary data.</text>
</comment>
<dbReference type="AlphaFoldDB" id="A0A0G1GJ89"/>
<accession>A0A0G1GJ89</accession>
<evidence type="ECO:0000313" key="1">
    <source>
        <dbReference type="EMBL" id="KKT35021.1"/>
    </source>
</evidence>
<gene>
    <name evidence="1" type="ORF">UW23_C0024G0006</name>
</gene>
<evidence type="ECO:0008006" key="3">
    <source>
        <dbReference type="Google" id="ProtNLM"/>
    </source>
</evidence>
<name>A0A0G1GJ89_9BACT</name>
<evidence type="ECO:0000313" key="2">
    <source>
        <dbReference type="Proteomes" id="UP000034069"/>
    </source>
</evidence>
<protein>
    <recommendedName>
        <fullName evidence="3">CHRD domain-containing protein</fullName>
    </recommendedName>
</protein>
<sequence length="168" mass="17887">MSKNTLWVMVLLLVLILGGWFLLARPQETTTETMEDTEVSAIATPAATATDTGEPTPTVAPKTIELEQTGASGQNGEAVFEPMNGSTRVTITMVGKKSDVPQPAHIHVGKCPNPGAVKYPLTNVVDGKSVSVVDVDYEELFTTMLPLAVNIHKSVEESSVYTACGDLK</sequence>
<proteinExistence type="predicted"/>
<dbReference type="Proteomes" id="UP000034069">
    <property type="component" value="Unassembled WGS sequence"/>
</dbReference>
<organism evidence="1 2">
    <name type="scientific">Candidatus Collierbacteria bacterium GW2011_GWA1_44_12</name>
    <dbReference type="NCBI Taxonomy" id="1618376"/>
    <lineage>
        <taxon>Bacteria</taxon>
        <taxon>Candidatus Collieribacteriota</taxon>
    </lineage>
</organism>
<dbReference type="EMBL" id="LCHN01000024">
    <property type="protein sequence ID" value="KKT35021.1"/>
    <property type="molecule type" value="Genomic_DNA"/>
</dbReference>